<dbReference type="Proteomes" id="UP000310685">
    <property type="component" value="Unassembled WGS sequence"/>
</dbReference>
<organism evidence="1 4">
    <name type="scientific">Wallemia mellicola</name>
    <dbReference type="NCBI Taxonomy" id="1708541"/>
    <lineage>
        <taxon>Eukaryota</taxon>
        <taxon>Fungi</taxon>
        <taxon>Dikarya</taxon>
        <taxon>Basidiomycota</taxon>
        <taxon>Wallemiomycotina</taxon>
        <taxon>Wallemiomycetes</taxon>
        <taxon>Wallemiales</taxon>
        <taxon>Wallemiaceae</taxon>
        <taxon>Wallemia</taxon>
    </lineage>
</organism>
<protein>
    <submittedName>
        <fullName evidence="1">Uncharacterized protein</fullName>
    </submittedName>
</protein>
<proteinExistence type="predicted"/>
<dbReference type="Proteomes" id="UP000307169">
    <property type="component" value="Unassembled WGS sequence"/>
</dbReference>
<accession>A0A4T0M1C1</accession>
<evidence type="ECO:0000313" key="2">
    <source>
        <dbReference type="EMBL" id="TIB96974.1"/>
    </source>
</evidence>
<dbReference type="EMBL" id="SPRH01000054">
    <property type="protein sequence ID" value="TIB96974.1"/>
    <property type="molecule type" value="Genomic_DNA"/>
</dbReference>
<dbReference type="EMBL" id="SPRC01000049">
    <property type="protein sequence ID" value="TIB76284.1"/>
    <property type="molecule type" value="Genomic_DNA"/>
</dbReference>
<gene>
    <name evidence="2" type="ORF">E3Q17_03584</name>
    <name evidence="1" type="ORF">E3Q22_03630</name>
</gene>
<evidence type="ECO:0000313" key="3">
    <source>
        <dbReference type="Proteomes" id="UP000307169"/>
    </source>
</evidence>
<dbReference type="AlphaFoldDB" id="A0A4T0M1C1"/>
<reference evidence="3 4" key="1">
    <citation type="submission" date="2019-03" db="EMBL/GenBank/DDBJ databases">
        <title>Sequencing 25 genomes of Wallemia mellicola.</title>
        <authorList>
            <person name="Gostincar C."/>
        </authorList>
    </citation>
    <scope>NUCLEOTIDE SEQUENCE [LARGE SCALE GENOMIC DNA]</scope>
    <source>
        <strain evidence="2 3">EXF-1262</strain>
        <strain evidence="1 4">EXF-6152</strain>
    </source>
</reference>
<comment type="caution">
    <text evidence="1">The sequence shown here is derived from an EMBL/GenBank/DDBJ whole genome shotgun (WGS) entry which is preliminary data.</text>
</comment>
<evidence type="ECO:0000313" key="1">
    <source>
        <dbReference type="EMBL" id="TIB76284.1"/>
    </source>
</evidence>
<name>A0A4T0M1C1_9BASI</name>
<sequence length="146" mass="16616">MVQRLVNPALDTVFTRSRTTTKIIDIKLFDISVHSIHDVFLFSKHPRLTSSLYDMGRKWGAIMRYYPPEIVKMSIPPVSLEFPGNKATGAHPAISVIHEIALVAFTNTFEGDLVDIISFDLTYQRRLCELMLPHDGELIDNSLRKC</sequence>
<evidence type="ECO:0000313" key="4">
    <source>
        <dbReference type="Proteomes" id="UP000310685"/>
    </source>
</evidence>